<protein>
    <submittedName>
        <fullName evidence="1">Uncharacterized protein</fullName>
    </submittedName>
</protein>
<reference evidence="1 2" key="1">
    <citation type="submission" date="2023-08" db="EMBL/GenBank/DDBJ databases">
        <title>The draft genome sequence of Paracraurococcus sp. LOR1-02.</title>
        <authorList>
            <person name="Kingkaew E."/>
            <person name="Tanasupawat S."/>
        </authorList>
    </citation>
    <scope>NUCLEOTIDE SEQUENCE [LARGE SCALE GENOMIC DNA]</scope>
    <source>
        <strain evidence="1 2">LOR1-02</strain>
    </source>
</reference>
<gene>
    <name evidence="1" type="ORF">Q7A36_31020</name>
</gene>
<organism evidence="1 2">
    <name type="scientific">Paracraurococcus lichenis</name>
    <dbReference type="NCBI Taxonomy" id="3064888"/>
    <lineage>
        <taxon>Bacteria</taxon>
        <taxon>Pseudomonadati</taxon>
        <taxon>Pseudomonadota</taxon>
        <taxon>Alphaproteobacteria</taxon>
        <taxon>Acetobacterales</taxon>
        <taxon>Roseomonadaceae</taxon>
        <taxon>Paracraurococcus</taxon>
    </lineage>
</organism>
<dbReference type="Proteomes" id="UP001243009">
    <property type="component" value="Unassembled WGS sequence"/>
</dbReference>
<evidence type="ECO:0000313" key="1">
    <source>
        <dbReference type="EMBL" id="MDO9712805.1"/>
    </source>
</evidence>
<dbReference type="EMBL" id="JAUTWS010000059">
    <property type="protein sequence ID" value="MDO9712805.1"/>
    <property type="molecule type" value="Genomic_DNA"/>
</dbReference>
<comment type="caution">
    <text evidence="1">The sequence shown here is derived from an EMBL/GenBank/DDBJ whole genome shotgun (WGS) entry which is preliminary data.</text>
</comment>
<keyword evidence="2" id="KW-1185">Reference proteome</keyword>
<accession>A0ABT9E9R3</accession>
<proteinExistence type="predicted"/>
<sequence>MTENVPSPSPPTGYDTVLQVLADMRREQIDRDLAQAERDIETHRLLEALIGAIEAHDATLRELVSAARPPKDGGKSLRDTLKELFGGIEARLDGLGEKVDALPEEVAGEVGKLVEVETVEATPSGG</sequence>
<name>A0ABT9E9R3_9PROT</name>
<dbReference type="RefSeq" id="WP_305107665.1">
    <property type="nucleotide sequence ID" value="NZ_JAUTWS010000059.1"/>
</dbReference>
<evidence type="ECO:0000313" key="2">
    <source>
        <dbReference type="Proteomes" id="UP001243009"/>
    </source>
</evidence>